<dbReference type="PANTHER" id="PTHR23513">
    <property type="entry name" value="INTEGRAL MEMBRANE EFFLUX PROTEIN-RELATED"/>
    <property type="match status" value="1"/>
</dbReference>
<dbReference type="RefSeq" id="WP_392819756.1">
    <property type="nucleotide sequence ID" value="NZ_JBICYV010000012.1"/>
</dbReference>
<evidence type="ECO:0008006" key="10">
    <source>
        <dbReference type="Google" id="ProtNLM"/>
    </source>
</evidence>
<keyword evidence="2" id="KW-1003">Cell membrane</keyword>
<keyword evidence="5 7" id="KW-0472">Membrane</keyword>
<dbReference type="PANTHER" id="PTHR23513:SF6">
    <property type="entry name" value="MAJOR FACILITATOR SUPERFAMILY ASSOCIATED DOMAIN-CONTAINING PROTEIN"/>
    <property type="match status" value="1"/>
</dbReference>
<keyword evidence="3 7" id="KW-0812">Transmembrane</keyword>
<accession>A0ABW7BD85</accession>
<reference evidence="8 9" key="1">
    <citation type="submission" date="2024-10" db="EMBL/GenBank/DDBJ databases">
        <title>The Natural Products Discovery Center: Release of the First 8490 Sequenced Strains for Exploring Actinobacteria Biosynthetic Diversity.</title>
        <authorList>
            <person name="Kalkreuter E."/>
            <person name="Kautsar S.A."/>
            <person name="Yang D."/>
            <person name="Bader C.D."/>
            <person name="Teijaro C.N."/>
            <person name="Fluegel L."/>
            <person name="Davis C.M."/>
            <person name="Simpson J.R."/>
            <person name="Lauterbach L."/>
            <person name="Steele A.D."/>
            <person name="Gui C."/>
            <person name="Meng S."/>
            <person name="Li G."/>
            <person name="Viehrig K."/>
            <person name="Ye F."/>
            <person name="Su P."/>
            <person name="Kiefer A.F."/>
            <person name="Nichols A."/>
            <person name="Cepeda A.J."/>
            <person name="Yan W."/>
            <person name="Fan B."/>
            <person name="Jiang Y."/>
            <person name="Adhikari A."/>
            <person name="Zheng C.-J."/>
            <person name="Schuster L."/>
            <person name="Cowan T.M."/>
            <person name="Smanski M.J."/>
            <person name="Chevrette M.G."/>
            <person name="De Carvalho L.P.S."/>
            <person name="Shen B."/>
        </authorList>
    </citation>
    <scope>NUCLEOTIDE SEQUENCE [LARGE SCALE GENOMIC DNA]</scope>
    <source>
        <strain evidence="8 9">NPDC048320</strain>
    </source>
</reference>
<dbReference type="EMBL" id="JBICYV010000012">
    <property type="protein sequence ID" value="MFG3013656.1"/>
    <property type="molecule type" value="Genomic_DNA"/>
</dbReference>
<dbReference type="Proteomes" id="UP001604267">
    <property type="component" value="Unassembled WGS sequence"/>
</dbReference>
<keyword evidence="9" id="KW-1185">Reference proteome</keyword>
<evidence type="ECO:0000256" key="3">
    <source>
        <dbReference type="ARBA" id="ARBA00022692"/>
    </source>
</evidence>
<feature type="transmembrane region" description="Helical" evidence="7">
    <location>
        <begin position="48"/>
        <end position="68"/>
    </location>
</feature>
<dbReference type="Gene3D" id="1.20.1250.20">
    <property type="entry name" value="MFS general substrate transporter like domains"/>
    <property type="match status" value="1"/>
</dbReference>
<sequence length="220" mass="23414">MPYLLFYVPAGALLDRLDRKRVMLWCEGVRVLALGSVPVALWLGRLTYVQLLVAGFVGGTCYVFFSVAEKSVLPALVRPEQLTPALAQQEAKSRGTGLVGPPLGGPAVRRSARAALRRRRPLLRRLLPDGLRHPRRSSGTAHRAGRAAVTGGGGRGGLAGGPTVHPGHRGVRGAHQRHVPGADTKGCCTRLSAGRSERVTGSSAHDARARLCMWATAWTA</sequence>
<feature type="compositionally biased region" description="Low complexity" evidence="6">
    <location>
        <begin position="139"/>
        <end position="149"/>
    </location>
</feature>
<evidence type="ECO:0000256" key="5">
    <source>
        <dbReference type="ARBA" id="ARBA00023136"/>
    </source>
</evidence>
<protein>
    <recommendedName>
        <fullName evidence="10">Major facilitator superfamily (MFS) profile domain-containing protein</fullName>
    </recommendedName>
</protein>
<keyword evidence="4 7" id="KW-1133">Transmembrane helix</keyword>
<evidence type="ECO:0000256" key="7">
    <source>
        <dbReference type="SAM" id="Phobius"/>
    </source>
</evidence>
<comment type="subcellular location">
    <subcellularLocation>
        <location evidence="1">Cell membrane</location>
        <topology evidence="1">Multi-pass membrane protein</topology>
    </subcellularLocation>
</comment>
<evidence type="ECO:0000256" key="2">
    <source>
        <dbReference type="ARBA" id="ARBA00022475"/>
    </source>
</evidence>
<dbReference type="SUPFAM" id="SSF103473">
    <property type="entry name" value="MFS general substrate transporter"/>
    <property type="match status" value="1"/>
</dbReference>
<name>A0ABW7BD85_9ACTN</name>
<dbReference type="InterPro" id="IPR036259">
    <property type="entry name" value="MFS_trans_sf"/>
</dbReference>
<evidence type="ECO:0000256" key="1">
    <source>
        <dbReference type="ARBA" id="ARBA00004651"/>
    </source>
</evidence>
<organism evidence="8 9">
    <name type="scientific">Streptomyces cinerochromogenes</name>
    <dbReference type="NCBI Taxonomy" id="66422"/>
    <lineage>
        <taxon>Bacteria</taxon>
        <taxon>Bacillati</taxon>
        <taxon>Actinomycetota</taxon>
        <taxon>Actinomycetes</taxon>
        <taxon>Kitasatosporales</taxon>
        <taxon>Streptomycetaceae</taxon>
        <taxon>Streptomyces</taxon>
    </lineage>
</organism>
<evidence type="ECO:0000313" key="9">
    <source>
        <dbReference type="Proteomes" id="UP001604267"/>
    </source>
</evidence>
<feature type="region of interest" description="Disordered" evidence="6">
    <location>
        <begin position="129"/>
        <end position="159"/>
    </location>
</feature>
<evidence type="ECO:0000256" key="6">
    <source>
        <dbReference type="SAM" id="MobiDB-lite"/>
    </source>
</evidence>
<evidence type="ECO:0000256" key="4">
    <source>
        <dbReference type="ARBA" id="ARBA00022989"/>
    </source>
</evidence>
<comment type="caution">
    <text evidence="8">The sequence shown here is derived from an EMBL/GenBank/DDBJ whole genome shotgun (WGS) entry which is preliminary data.</text>
</comment>
<proteinExistence type="predicted"/>
<feature type="compositionally biased region" description="Gly residues" evidence="6">
    <location>
        <begin position="150"/>
        <end position="159"/>
    </location>
</feature>
<gene>
    <name evidence="8" type="ORF">ACGFZB_25025</name>
</gene>
<evidence type="ECO:0000313" key="8">
    <source>
        <dbReference type="EMBL" id="MFG3013656.1"/>
    </source>
</evidence>